<dbReference type="GO" id="GO:0004588">
    <property type="term" value="F:orotate phosphoribosyltransferase activity"/>
    <property type="evidence" value="ECO:0007669"/>
    <property type="project" value="UniProtKB-EC"/>
</dbReference>
<comment type="catalytic activity">
    <reaction evidence="6">
        <text>orotidine 5'-phosphate + diphosphate = orotate + 5-phospho-alpha-D-ribose 1-diphosphate</text>
        <dbReference type="Rhea" id="RHEA:10380"/>
        <dbReference type="ChEBI" id="CHEBI:30839"/>
        <dbReference type="ChEBI" id="CHEBI:33019"/>
        <dbReference type="ChEBI" id="CHEBI:57538"/>
        <dbReference type="ChEBI" id="CHEBI:58017"/>
        <dbReference type="EC" id="2.4.2.10"/>
    </reaction>
</comment>
<dbReference type="PANTHER" id="PTHR19278:SF9">
    <property type="entry name" value="URIDINE 5'-MONOPHOSPHATE SYNTHASE"/>
    <property type="match status" value="1"/>
</dbReference>
<keyword evidence="6" id="KW-0460">Magnesium</keyword>
<evidence type="ECO:0000313" key="8">
    <source>
        <dbReference type="EMBL" id="MBM6618515.1"/>
    </source>
</evidence>
<dbReference type="RefSeq" id="WP_204203852.1">
    <property type="nucleotide sequence ID" value="NZ_JAFELM010000031.1"/>
</dbReference>
<dbReference type="Pfam" id="PF00156">
    <property type="entry name" value="Pribosyltran"/>
    <property type="match status" value="1"/>
</dbReference>
<dbReference type="InterPro" id="IPR004467">
    <property type="entry name" value="Or_phspho_trans_dom"/>
</dbReference>
<comment type="function">
    <text evidence="6">Catalyzes the transfer of a ribosyl phosphate group from 5-phosphoribose 1-diphosphate to orotate, leading to the formation of orotidine monophosphate (OMP).</text>
</comment>
<protein>
    <recommendedName>
        <fullName evidence="2 6">Orotate phosphoribosyltransferase</fullName>
        <shortName evidence="6">OPRT</shortName>
        <shortName evidence="6">OPRTase</shortName>
        <ecNumber evidence="2 6">2.4.2.10</ecNumber>
    </recommendedName>
</protein>
<proteinExistence type="inferred from homology"/>
<dbReference type="Gene3D" id="3.40.50.2020">
    <property type="match status" value="1"/>
</dbReference>
<dbReference type="InterPro" id="IPR000836">
    <property type="entry name" value="PRTase_dom"/>
</dbReference>
<feature type="binding site" evidence="6">
    <location>
        <position position="94"/>
    </location>
    <ligand>
        <name>5-phospho-alpha-D-ribose 1-diphosphate</name>
        <dbReference type="ChEBI" id="CHEBI:58017"/>
        <note>ligand shared between dimeric partners</note>
    </ligand>
</feature>
<evidence type="ECO:0000256" key="1">
    <source>
        <dbReference type="ARBA" id="ARBA00004889"/>
    </source>
</evidence>
<feature type="binding site" description="in other chain" evidence="6">
    <location>
        <begin position="120"/>
        <end position="128"/>
    </location>
    <ligand>
        <name>5-phospho-alpha-D-ribose 1-diphosphate</name>
        <dbReference type="ChEBI" id="CHEBI:58017"/>
        <note>ligand shared between dimeric partners</note>
    </ligand>
</feature>
<comment type="pathway">
    <text evidence="1 6">Pyrimidine metabolism; UMP biosynthesis via de novo pathway; UMP from orotate: step 1/2.</text>
</comment>
<dbReference type="NCBIfam" id="TIGR00336">
    <property type="entry name" value="pyrE"/>
    <property type="match status" value="1"/>
</dbReference>
<sequence>MRELVAKHLLEIGAVALQVQDPFTWSSGIKSPIYCDNRLTMSYPHVRQDIAKGLQDIIETHFPDVELIAGTATGGIAPAAWVSEKLNLPMCYVRGKAKGHGKGKQVEGAFKPGQKVVVIEDLISTGGSSLVSVKALREAGCEVLGIAAIFTYELAASQVSLEEAGIEAHSITTFTSLAQVAKNTGFISTEDLGRLEQWRQNPADESWITSLVV</sequence>
<feature type="binding site" evidence="6">
    <location>
        <position position="124"/>
    </location>
    <ligand>
        <name>orotate</name>
        <dbReference type="ChEBI" id="CHEBI:30839"/>
    </ligand>
</feature>
<dbReference type="EC" id="2.4.2.10" evidence="2 6"/>
<dbReference type="HAMAP" id="MF_01208">
    <property type="entry name" value="PyrE"/>
    <property type="match status" value="1"/>
</dbReference>
<comment type="similarity">
    <text evidence="6">Belongs to the purine/pyrimidine phosphoribosyltransferase family. PyrE subfamily.</text>
</comment>
<evidence type="ECO:0000256" key="5">
    <source>
        <dbReference type="ARBA" id="ARBA00022975"/>
    </source>
</evidence>
<organism evidence="8 9">
    <name type="scientific">Bacillus suaedaesalsae</name>
    <dbReference type="NCBI Taxonomy" id="2810349"/>
    <lineage>
        <taxon>Bacteria</taxon>
        <taxon>Bacillati</taxon>
        <taxon>Bacillota</taxon>
        <taxon>Bacilli</taxon>
        <taxon>Bacillales</taxon>
        <taxon>Bacillaceae</taxon>
        <taxon>Bacillus</taxon>
    </lineage>
</organism>
<evidence type="ECO:0000313" key="9">
    <source>
        <dbReference type="Proteomes" id="UP001518925"/>
    </source>
</evidence>
<comment type="cofactor">
    <cofactor evidence="6">
        <name>Mg(2+)</name>
        <dbReference type="ChEBI" id="CHEBI:18420"/>
    </cofactor>
</comment>
<dbReference type="CDD" id="cd06223">
    <property type="entry name" value="PRTases_typeI"/>
    <property type="match status" value="1"/>
</dbReference>
<dbReference type="SUPFAM" id="SSF53271">
    <property type="entry name" value="PRTase-like"/>
    <property type="match status" value="1"/>
</dbReference>
<dbReference type="EMBL" id="JAFELM010000031">
    <property type="protein sequence ID" value="MBM6618515.1"/>
    <property type="molecule type" value="Genomic_DNA"/>
</dbReference>
<name>A0ABS2DJ46_9BACI</name>
<evidence type="ECO:0000259" key="7">
    <source>
        <dbReference type="Pfam" id="PF00156"/>
    </source>
</evidence>
<dbReference type="InterPro" id="IPR029057">
    <property type="entry name" value="PRTase-like"/>
</dbReference>
<evidence type="ECO:0000256" key="2">
    <source>
        <dbReference type="ARBA" id="ARBA00011971"/>
    </source>
</evidence>
<evidence type="ECO:0000256" key="4">
    <source>
        <dbReference type="ARBA" id="ARBA00022679"/>
    </source>
</evidence>
<keyword evidence="5 6" id="KW-0665">Pyrimidine biosynthesis</keyword>
<dbReference type="InterPro" id="IPR023031">
    <property type="entry name" value="OPRT"/>
</dbReference>
<feature type="binding site" evidence="6">
    <location>
        <position position="100"/>
    </location>
    <ligand>
        <name>5-phospho-alpha-D-ribose 1-diphosphate</name>
        <dbReference type="ChEBI" id="CHEBI:58017"/>
        <note>ligand shared between dimeric partners</note>
    </ligand>
</feature>
<keyword evidence="9" id="KW-1185">Reference proteome</keyword>
<feature type="binding site" evidence="6">
    <location>
        <position position="98"/>
    </location>
    <ligand>
        <name>5-phospho-alpha-D-ribose 1-diphosphate</name>
        <dbReference type="ChEBI" id="CHEBI:58017"/>
        <note>ligand shared between dimeric partners</note>
    </ligand>
</feature>
<evidence type="ECO:0000256" key="6">
    <source>
        <dbReference type="HAMAP-Rule" id="MF_01208"/>
    </source>
</evidence>
<keyword evidence="4 6" id="KW-0808">Transferase</keyword>
<dbReference type="Proteomes" id="UP001518925">
    <property type="component" value="Unassembled WGS sequence"/>
</dbReference>
<gene>
    <name evidence="6" type="primary">pyrE</name>
    <name evidence="8" type="ORF">JR050_12670</name>
</gene>
<dbReference type="PANTHER" id="PTHR19278">
    <property type="entry name" value="OROTATE PHOSPHORIBOSYLTRANSFERASE"/>
    <property type="match status" value="1"/>
</dbReference>
<feature type="domain" description="Phosphoribosyltransferase" evidence="7">
    <location>
        <begin position="47"/>
        <end position="150"/>
    </location>
</feature>
<accession>A0ABS2DJ46</accession>
<reference evidence="8 9" key="1">
    <citation type="submission" date="2021-02" db="EMBL/GenBank/DDBJ databases">
        <title>Bacillus sp. RD4P76, an endophyte from a halophyte.</title>
        <authorList>
            <person name="Sun J.-Q."/>
        </authorList>
    </citation>
    <scope>NUCLEOTIDE SEQUENCE [LARGE SCALE GENOMIC DNA]</scope>
    <source>
        <strain evidence="8 9">RD4P76</strain>
    </source>
</reference>
<comment type="caution">
    <text evidence="8">The sequence shown here is derived from an EMBL/GenBank/DDBJ whole genome shotgun (WGS) entry which is preliminary data.</text>
</comment>
<comment type="caution">
    <text evidence="6">Lacks conserved residue(s) required for the propagation of feature annotation.</text>
</comment>
<keyword evidence="3 6" id="KW-0328">Glycosyltransferase</keyword>
<comment type="subunit">
    <text evidence="6">Homodimer.</text>
</comment>
<evidence type="ECO:0000256" key="3">
    <source>
        <dbReference type="ARBA" id="ARBA00022676"/>
    </source>
</evidence>